<keyword evidence="2 5" id="KW-0812">Transmembrane</keyword>
<feature type="transmembrane region" description="Helical" evidence="5">
    <location>
        <begin position="43"/>
        <end position="62"/>
    </location>
</feature>
<dbReference type="SUPFAM" id="SSF103473">
    <property type="entry name" value="MFS general substrate transporter"/>
    <property type="match status" value="1"/>
</dbReference>
<evidence type="ECO:0000256" key="1">
    <source>
        <dbReference type="ARBA" id="ARBA00004141"/>
    </source>
</evidence>
<evidence type="ECO:0000259" key="6">
    <source>
        <dbReference type="PROSITE" id="PS50850"/>
    </source>
</evidence>
<evidence type="ECO:0000256" key="2">
    <source>
        <dbReference type="ARBA" id="ARBA00022692"/>
    </source>
</evidence>
<dbReference type="RefSeq" id="WP_050076119.1">
    <property type="nucleotide sequence ID" value="NZ_CABHYU010000185.1"/>
</dbReference>
<feature type="transmembrane region" description="Helical" evidence="5">
    <location>
        <begin position="334"/>
        <end position="355"/>
    </location>
</feature>
<dbReference type="InterPro" id="IPR011701">
    <property type="entry name" value="MFS"/>
</dbReference>
<dbReference type="InterPro" id="IPR036259">
    <property type="entry name" value="MFS_trans_sf"/>
</dbReference>
<evidence type="ECO:0000256" key="5">
    <source>
        <dbReference type="SAM" id="Phobius"/>
    </source>
</evidence>
<organism evidence="7 8">
    <name type="scientific">Yersinia proxima</name>
    <dbReference type="NCBI Taxonomy" id="2890316"/>
    <lineage>
        <taxon>Bacteria</taxon>
        <taxon>Pseudomonadati</taxon>
        <taxon>Pseudomonadota</taxon>
        <taxon>Gammaproteobacteria</taxon>
        <taxon>Enterobacterales</taxon>
        <taxon>Yersiniaceae</taxon>
        <taxon>Yersinia</taxon>
    </lineage>
</organism>
<gene>
    <name evidence="7" type="ORF">WFP14_13380</name>
</gene>
<dbReference type="PANTHER" id="PTHR23514:SF13">
    <property type="entry name" value="INNER MEMBRANE PROTEIN YBJJ"/>
    <property type="match status" value="1"/>
</dbReference>
<reference evidence="7 8" key="1">
    <citation type="journal article" date="2024" name="Infect. Genet. Evol.">
        <title>Characteristics and comparative genome analysis of Yersinia enterocolitica and related species associated with human infections in Switzerland 2019-2023.</title>
        <authorList>
            <person name="Stevens M.J.A."/>
            <person name="Horlbog J.A."/>
            <person name="Diethelm A."/>
            <person name="Stephan R."/>
            <person name="Nuesch-Inderbinen M."/>
        </authorList>
    </citation>
    <scope>NUCLEOTIDE SEQUENCE [LARGE SCALE GENOMIC DNA]</scope>
    <source>
        <strain evidence="7 8">N20-0302</strain>
    </source>
</reference>
<dbReference type="CDD" id="cd17393">
    <property type="entry name" value="MFS_MosC_like"/>
    <property type="match status" value="1"/>
</dbReference>
<feature type="transmembrane region" description="Helical" evidence="5">
    <location>
        <begin position="361"/>
        <end position="382"/>
    </location>
</feature>
<dbReference type="Pfam" id="PF07690">
    <property type="entry name" value="MFS_1"/>
    <property type="match status" value="1"/>
</dbReference>
<accession>A0ABW9F065</accession>
<comment type="subcellular location">
    <subcellularLocation>
        <location evidence="1">Membrane</location>
        <topology evidence="1">Multi-pass membrane protein</topology>
    </subcellularLocation>
</comment>
<sequence length="391" mass="42988">MTIKNAKKQSVILSILFFIHGVAYASLVPWIPDLREKFALSNYMVGIMMSAIPAGSIIFGLLSKKLIKVTGLYFATNITFLSLIILISTIAFSSSWYEITLLLFMFGVFDSWGDTCINIQALNIQKSYGQSLINRLHGAGSIGTIGGGLVAITAIGLEFSIKEFSITLLIINLVMITIYIFSFQANHMRSDIYFCGKIQKTTNPQEKKPYIIALIILVFTCGIEETASIWGAIYMKDNYNVSLVISGLPYLACQIFMVIGRIFGDYFTNKFGKIIILKSGIITSAFGMLLVINIHSSFFTILGFSLIGLGISVTFPLIISFIGQLPNINTTSGVTFATWVSRLGLLISPPLIGILADVTSLRIAFIAIFFSCILIFSLISVLSEKSIRLDI</sequence>
<feature type="transmembrane region" description="Helical" evidence="5">
    <location>
        <begin position="163"/>
        <end position="181"/>
    </location>
</feature>
<feature type="transmembrane region" description="Helical" evidence="5">
    <location>
        <begin position="99"/>
        <end position="124"/>
    </location>
</feature>
<feature type="transmembrane region" description="Helical" evidence="5">
    <location>
        <begin position="239"/>
        <end position="263"/>
    </location>
</feature>
<keyword evidence="4 5" id="KW-0472">Membrane</keyword>
<dbReference type="PROSITE" id="PS50850">
    <property type="entry name" value="MFS"/>
    <property type="match status" value="1"/>
</dbReference>
<dbReference type="InterPro" id="IPR020846">
    <property type="entry name" value="MFS_dom"/>
</dbReference>
<keyword evidence="3 5" id="KW-1133">Transmembrane helix</keyword>
<feature type="transmembrane region" description="Helical" evidence="5">
    <location>
        <begin position="210"/>
        <end position="233"/>
    </location>
</feature>
<evidence type="ECO:0000313" key="8">
    <source>
        <dbReference type="Proteomes" id="UP001629523"/>
    </source>
</evidence>
<evidence type="ECO:0000256" key="4">
    <source>
        <dbReference type="ARBA" id="ARBA00023136"/>
    </source>
</evidence>
<dbReference type="EMBL" id="JBBEST010000005">
    <property type="protein sequence ID" value="MFM1347539.1"/>
    <property type="molecule type" value="Genomic_DNA"/>
</dbReference>
<dbReference type="Gene3D" id="1.20.1250.20">
    <property type="entry name" value="MFS general substrate transporter like domains"/>
    <property type="match status" value="2"/>
</dbReference>
<evidence type="ECO:0000256" key="3">
    <source>
        <dbReference type="ARBA" id="ARBA00022989"/>
    </source>
</evidence>
<comment type="caution">
    <text evidence="7">The sequence shown here is derived from an EMBL/GenBank/DDBJ whole genome shotgun (WGS) entry which is preliminary data.</text>
</comment>
<keyword evidence="8" id="KW-1185">Reference proteome</keyword>
<name>A0ABW9F065_9GAMM</name>
<proteinExistence type="predicted"/>
<feature type="transmembrane region" description="Helical" evidence="5">
    <location>
        <begin position="136"/>
        <end position="157"/>
    </location>
</feature>
<dbReference type="PANTHER" id="PTHR23514">
    <property type="entry name" value="BYPASS OF STOP CODON PROTEIN 6"/>
    <property type="match status" value="1"/>
</dbReference>
<feature type="transmembrane region" description="Helical" evidence="5">
    <location>
        <begin position="298"/>
        <end position="322"/>
    </location>
</feature>
<feature type="transmembrane region" description="Helical" evidence="5">
    <location>
        <begin position="74"/>
        <end position="93"/>
    </location>
</feature>
<dbReference type="Proteomes" id="UP001629523">
    <property type="component" value="Unassembled WGS sequence"/>
</dbReference>
<feature type="transmembrane region" description="Helical" evidence="5">
    <location>
        <begin position="12"/>
        <end position="31"/>
    </location>
</feature>
<protein>
    <submittedName>
        <fullName evidence="7">MFS transporter</fullName>
    </submittedName>
</protein>
<dbReference type="InterPro" id="IPR051788">
    <property type="entry name" value="MFS_Transporter"/>
</dbReference>
<evidence type="ECO:0000313" key="7">
    <source>
        <dbReference type="EMBL" id="MFM1347539.1"/>
    </source>
</evidence>
<feature type="transmembrane region" description="Helical" evidence="5">
    <location>
        <begin position="275"/>
        <end position="292"/>
    </location>
</feature>
<feature type="domain" description="Major facilitator superfamily (MFS) profile" evidence="6">
    <location>
        <begin position="210"/>
        <end position="391"/>
    </location>
</feature>